<reference evidence="3" key="1">
    <citation type="journal article" date="2019" name="Int. J. Syst. Evol. Microbiol.">
        <title>The Global Catalogue of Microorganisms (GCM) 10K type strain sequencing project: providing services to taxonomists for standard genome sequencing and annotation.</title>
        <authorList>
            <consortium name="The Broad Institute Genomics Platform"/>
            <consortium name="The Broad Institute Genome Sequencing Center for Infectious Disease"/>
            <person name="Wu L."/>
            <person name="Ma J."/>
        </authorList>
    </citation>
    <scope>NUCLEOTIDE SEQUENCE [LARGE SCALE GENOMIC DNA]</scope>
    <source>
        <strain evidence="3">KCTC 33522</strain>
    </source>
</reference>
<dbReference type="PANTHER" id="PTHR46211:SF1">
    <property type="entry name" value="GLYCEROPHOSPHODIESTER PHOSPHODIESTERASE, CYTOPLASMIC"/>
    <property type="match status" value="1"/>
</dbReference>
<name>A0ABW5Y5M6_9BACL</name>
<proteinExistence type="predicted"/>
<dbReference type="InterPro" id="IPR017946">
    <property type="entry name" value="PLC-like_Pdiesterase_TIM-brl"/>
</dbReference>
<dbReference type="Pfam" id="PF03009">
    <property type="entry name" value="GDPD"/>
    <property type="match status" value="1"/>
</dbReference>
<feature type="domain" description="GP-PDE" evidence="1">
    <location>
        <begin position="2"/>
        <end position="243"/>
    </location>
</feature>
<dbReference type="SUPFAM" id="SSF51695">
    <property type="entry name" value="PLC-like phosphodiesterases"/>
    <property type="match status" value="1"/>
</dbReference>
<dbReference type="Gene3D" id="3.20.20.190">
    <property type="entry name" value="Phosphatidylinositol (PI) phosphodiesterase"/>
    <property type="match status" value="1"/>
</dbReference>
<organism evidence="2 3">
    <name type="scientific">Kurthia populi</name>
    <dbReference type="NCBI Taxonomy" id="1562132"/>
    <lineage>
        <taxon>Bacteria</taxon>
        <taxon>Bacillati</taxon>
        <taxon>Bacillota</taxon>
        <taxon>Bacilli</taxon>
        <taxon>Bacillales</taxon>
        <taxon>Caryophanaceae</taxon>
        <taxon>Kurthia</taxon>
    </lineage>
</organism>
<accession>A0ABW5Y5M6</accession>
<keyword evidence="3" id="KW-1185">Reference proteome</keyword>
<evidence type="ECO:0000259" key="1">
    <source>
        <dbReference type="PROSITE" id="PS51704"/>
    </source>
</evidence>
<comment type="caution">
    <text evidence="2">The sequence shown here is derived from an EMBL/GenBank/DDBJ whole genome shotgun (WGS) entry which is preliminary data.</text>
</comment>
<dbReference type="RefSeq" id="WP_380149308.1">
    <property type="nucleotide sequence ID" value="NZ_JBHUOR010000142.1"/>
</dbReference>
<sequence length="244" mass="28132">MTKIFAHRGFRAMYPENTLLSFQNAFELGVDGIELDVHMTRDGELVVIHDESLKRTIGVDGEVIDYTYAELKKFRAAAAFREHKNYDGTWEAERIPTLRQVLTLHQKYPQVIVNIELKTNVYTYDGIEQKVLALVDELKTPHVIYSSFHLPTILRIRDIAPAAKIAWLIEDDIALLSDYKRHFQLDALHISKKLVLKYQEQWQDLLPTLRVWTVNDAAQIEEFLALGVDTIMTDTPDVALALRQ</sequence>
<dbReference type="PROSITE" id="PS51704">
    <property type="entry name" value="GP_PDE"/>
    <property type="match status" value="1"/>
</dbReference>
<dbReference type="Proteomes" id="UP001597568">
    <property type="component" value="Unassembled WGS sequence"/>
</dbReference>
<dbReference type="PANTHER" id="PTHR46211">
    <property type="entry name" value="GLYCEROPHOSPHORYL DIESTER PHOSPHODIESTERASE"/>
    <property type="match status" value="1"/>
</dbReference>
<gene>
    <name evidence="2" type="ORF">ACFSY7_19435</name>
</gene>
<protein>
    <submittedName>
        <fullName evidence="2">Glycerophosphodiester phosphodiesterase family protein</fullName>
    </submittedName>
</protein>
<evidence type="ECO:0000313" key="3">
    <source>
        <dbReference type="Proteomes" id="UP001597568"/>
    </source>
</evidence>
<dbReference type="InterPro" id="IPR030395">
    <property type="entry name" value="GP_PDE_dom"/>
</dbReference>
<dbReference type="EMBL" id="JBHUOR010000142">
    <property type="protein sequence ID" value="MFD2870674.1"/>
    <property type="molecule type" value="Genomic_DNA"/>
</dbReference>
<evidence type="ECO:0000313" key="2">
    <source>
        <dbReference type="EMBL" id="MFD2870674.1"/>
    </source>
</evidence>